<keyword evidence="1" id="KW-0472">Membrane</keyword>
<sequence>MRNYFEVVMEEPKQSPFAMNPARVLILVLGVMIIIIAISTSMGGINAYQALREANAEATTGAAPADGAPVAVAPAQ</sequence>
<proteinExistence type="predicted"/>
<name>A0ABR5E1I1_9HYPH</name>
<keyword evidence="1" id="KW-1133">Transmembrane helix</keyword>
<reference evidence="2 3" key="1">
    <citation type="submission" date="2015-03" db="EMBL/GenBank/DDBJ databases">
        <authorList>
            <person name="Lepp D."/>
            <person name="Hassan Y.I."/>
            <person name="Li X.-Z."/>
            <person name="Zhou T."/>
        </authorList>
    </citation>
    <scope>NUCLEOTIDE SEQUENCE [LARGE SCALE GENOMIC DNA]</scope>
    <source>
        <strain evidence="2 3">Cr7-05</strain>
    </source>
</reference>
<keyword evidence="3" id="KW-1185">Reference proteome</keyword>
<dbReference type="EMBL" id="LAPV01000056">
    <property type="protein sequence ID" value="KKC34173.1"/>
    <property type="molecule type" value="Genomic_DNA"/>
</dbReference>
<accession>A0ABR5E1I1</accession>
<comment type="caution">
    <text evidence="2">The sequence shown here is derived from an EMBL/GenBank/DDBJ whole genome shotgun (WGS) entry which is preliminary data.</text>
</comment>
<evidence type="ECO:0000313" key="3">
    <source>
        <dbReference type="Proteomes" id="UP000033519"/>
    </source>
</evidence>
<organism evidence="2 3">
    <name type="scientific">Devosia psychrophila</name>
    <dbReference type="NCBI Taxonomy" id="728005"/>
    <lineage>
        <taxon>Bacteria</taxon>
        <taxon>Pseudomonadati</taxon>
        <taxon>Pseudomonadota</taxon>
        <taxon>Alphaproteobacteria</taxon>
        <taxon>Hyphomicrobiales</taxon>
        <taxon>Devosiaceae</taxon>
        <taxon>Devosia</taxon>
    </lineage>
</organism>
<evidence type="ECO:0000313" key="2">
    <source>
        <dbReference type="EMBL" id="KKC34173.1"/>
    </source>
</evidence>
<gene>
    <name evidence="2" type="ORF">WH91_04595</name>
</gene>
<feature type="transmembrane region" description="Helical" evidence="1">
    <location>
        <begin position="24"/>
        <end position="45"/>
    </location>
</feature>
<protein>
    <submittedName>
        <fullName evidence="2">Uncharacterized protein</fullName>
    </submittedName>
</protein>
<dbReference type="Proteomes" id="UP000033519">
    <property type="component" value="Unassembled WGS sequence"/>
</dbReference>
<keyword evidence="1" id="KW-0812">Transmembrane</keyword>
<evidence type="ECO:0000256" key="1">
    <source>
        <dbReference type="SAM" id="Phobius"/>
    </source>
</evidence>